<evidence type="ECO:0000313" key="3">
    <source>
        <dbReference type="EMBL" id="KFI72631.1"/>
    </source>
</evidence>
<sequence>MQGQYVIGRREPKTNNGKTNNGKTNNGKTNEGKAGAHMSDGGHHPYVSESHEGSPWFEWALTLIVIVATVLGFIGKTMEATAVFSVASMVCAFLRLALRERSPWKVRSVRFDSFIGFALGLGLIVLYMSIRLHG</sequence>
<keyword evidence="2" id="KW-0472">Membrane</keyword>
<feature type="transmembrane region" description="Helical" evidence="2">
    <location>
        <begin position="80"/>
        <end position="98"/>
    </location>
</feature>
<accession>A0A087BNN1</accession>
<keyword evidence="2" id="KW-1133">Transmembrane helix</keyword>
<dbReference type="AlphaFoldDB" id="A0A087BNN1"/>
<feature type="region of interest" description="Disordered" evidence="1">
    <location>
        <begin position="1"/>
        <end position="45"/>
    </location>
</feature>
<dbReference type="STRING" id="1693.BMIN_0529"/>
<feature type="transmembrane region" description="Helical" evidence="2">
    <location>
        <begin position="110"/>
        <end position="130"/>
    </location>
</feature>
<evidence type="ECO:0000256" key="1">
    <source>
        <dbReference type="SAM" id="MobiDB-lite"/>
    </source>
</evidence>
<evidence type="ECO:0000256" key="2">
    <source>
        <dbReference type="SAM" id="Phobius"/>
    </source>
</evidence>
<dbReference type="EMBL" id="JGZD01000009">
    <property type="protein sequence ID" value="KFI72631.1"/>
    <property type="molecule type" value="Genomic_DNA"/>
</dbReference>
<dbReference type="Proteomes" id="UP000029014">
    <property type="component" value="Unassembled WGS sequence"/>
</dbReference>
<keyword evidence="2" id="KW-0812">Transmembrane</keyword>
<protein>
    <submittedName>
        <fullName evidence="3">Rod shape-determining protein RodA</fullName>
    </submittedName>
</protein>
<comment type="caution">
    <text evidence="3">The sequence shown here is derived from an EMBL/GenBank/DDBJ whole genome shotgun (WGS) entry which is preliminary data.</text>
</comment>
<gene>
    <name evidence="3" type="ORF">BMIN_0529</name>
</gene>
<proteinExistence type="predicted"/>
<reference evidence="3 4" key="1">
    <citation type="submission" date="2014-03" db="EMBL/GenBank/DDBJ databases">
        <title>Genomics of Bifidobacteria.</title>
        <authorList>
            <person name="Ventura M."/>
            <person name="Milani C."/>
            <person name="Lugli G.A."/>
        </authorList>
    </citation>
    <scope>NUCLEOTIDE SEQUENCE [LARGE SCALE GENOMIC DNA]</scope>
    <source>
        <strain evidence="3 4">LMG 11592</strain>
    </source>
</reference>
<name>A0A087BNN1_9BIFI</name>
<keyword evidence="4" id="KW-1185">Reference proteome</keyword>
<feature type="compositionally biased region" description="Low complexity" evidence="1">
    <location>
        <begin position="14"/>
        <end position="33"/>
    </location>
</feature>
<organism evidence="3 4">
    <name type="scientific">Bifidobacterium minimum</name>
    <dbReference type="NCBI Taxonomy" id="1693"/>
    <lineage>
        <taxon>Bacteria</taxon>
        <taxon>Bacillati</taxon>
        <taxon>Actinomycetota</taxon>
        <taxon>Actinomycetes</taxon>
        <taxon>Bifidobacteriales</taxon>
        <taxon>Bifidobacteriaceae</taxon>
        <taxon>Bifidobacterium</taxon>
    </lineage>
</organism>
<feature type="transmembrane region" description="Helical" evidence="2">
    <location>
        <begin position="56"/>
        <end position="74"/>
    </location>
</feature>
<evidence type="ECO:0000313" key="4">
    <source>
        <dbReference type="Proteomes" id="UP000029014"/>
    </source>
</evidence>
<dbReference type="eggNOG" id="ENOG5031P9H">
    <property type="taxonomic scope" value="Bacteria"/>
</dbReference>